<dbReference type="EMBL" id="JBHLUE010000036">
    <property type="protein sequence ID" value="MFC0568588.1"/>
    <property type="molecule type" value="Genomic_DNA"/>
</dbReference>
<dbReference type="HAMAP" id="MF_00386">
    <property type="entry name" value="UPF0161_YidD"/>
    <property type="match status" value="1"/>
</dbReference>
<proteinExistence type="inferred from homology"/>
<keyword evidence="3" id="KW-1185">Reference proteome</keyword>
<comment type="similarity">
    <text evidence="1">Belongs to the UPF0161 family.</text>
</comment>
<keyword evidence="1" id="KW-1003">Cell membrane</keyword>
<dbReference type="PANTHER" id="PTHR33383">
    <property type="entry name" value="MEMBRANE PROTEIN INSERTION EFFICIENCY FACTOR-RELATED"/>
    <property type="match status" value="1"/>
</dbReference>
<dbReference type="NCBIfam" id="TIGR00278">
    <property type="entry name" value="membrane protein insertion efficiency factor YidD"/>
    <property type="match status" value="1"/>
</dbReference>
<sequence length="166" mass="17125">MRLRRPPYGSGYPQGYGYPQPGNYGYRRGYGGGGNSCLRDACLIESGCCVAEALDGNCLMTSMLLLPALAGAALRGMRAETGGTPAGAAGTRAGAGGGVIGAVRFYQRNISSRRPAVCRFSPSCSEYTAQAVERHGALRGLRLGAARLLRCRPGGARGLDPVPAAA</sequence>
<dbReference type="PANTHER" id="PTHR33383:SF1">
    <property type="entry name" value="MEMBRANE PROTEIN INSERTION EFFICIENCY FACTOR-RELATED"/>
    <property type="match status" value="1"/>
</dbReference>
<comment type="function">
    <text evidence="1">Could be involved in insertion of integral membrane proteins into the membrane.</text>
</comment>
<reference evidence="2 3" key="1">
    <citation type="submission" date="2024-09" db="EMBL/GenBank/DDBJ databases">
        <authorList>
            <person name="Sun Q."/>
            <person name="Mori K."/>
        </authorList>
    </citation>
    <scope>NUCLEOTIDE SEQUENCE [LARGE SCALE GENOMIC DNA]</scope>
    <source>
        <strain evidence="2 3">TBRC 2205</strain>
    </source>
</reference>
<gene>
    <name evidence="2" type="primary">yidD</name>
    <name evidence="2" type="ORF">ACFFHU_31200</name>
</gene>
<dbReference type="RefSeq" id="WP_377344137.1">
    <property type="nucleotide sequence ID" value="NZ_JBHLUE010000036.1"/>
</dbReference>
<accession>A0ABV6P6E0</accession>
<evidence type="ECO:0000313" key="2">
    <source>
        <dbReference type="EMBL" id="MFC0568588.1"/>
    </source>
</evidence>
<dbReference type="Proteomes" id="UP001589894">
    <property type="component" value="Unassembled WGS sequence"/>
</dbReference>
<evidence type="ECO:0000313" key="3">
    <source>
        <dbReference type="Proteomes" id="UP001589894"/>
    </source>
</evidence>
<dbReference type="InterPro" id="IPR002696">
    <property type="entry name" value="Membr_insert_effic_factor_YidD"/>
</dbReference>
<dbReference type="Pfam" id="PF01809">
    <property type="entry name" value="YidD"/>
    <property type="match status" value="1"/>
</dbReference>
<protein>
    <recommendedName>
        <fullName evidence="1">Putative membrane protein insertion efficiency factor</fullName>
    </recommendedName>
</protein>
<name>A0ABV6P6E0_9ACTN</name>
<evidence type="ECO:0000256" key="1">
    <source>
        <dbReference type="HAMAP-Rule" id="MF_00386"/>
    </source>
</evidence>
<dbReference type="SMART" id="SM01234">
    <property type="entry name" value="Haemolytic"/>
    <property type="match status" value="1"/>
</dbReference>
<comment type="caution">
    <text evidence="2">The sequence shown here is derived from an EMBL/GenBank/DDBJ whole genome shotgun (WGS) entry which is preliminary data.</text>
</comment>
<keyword evidence="1" id="KW-0472">Membrane</keyword>
<comment type="subcellular location">
    <subcellularLocation>
        <location evidence="1">Cell membrane</location>
        <topology evidence="1">Peripheral membrane protein</topology>
        <orientation evidence="1">Cytoplasmic side</orientation>
    </subcellularLocation>
</comment>
<organism evidence="2 3">
    <name type="scientific">Plantactinospora siamensis</name>
    <dbReference type="NCBI Taxonomy" id="555372"/>
    <lineage>
        <taxon>Bacteria</taxon>
        <taxon>Bacillati</taxon>
        <taxon>Actinomycetota</taxon>
        <taxon>Actinomycetes</taxon>
        <taxon>Micromonosporales</taxon>
        <taxon>Micromonosporaceae</taxon>
        <taxon>Plantactinospora</taxon>
    </lineage>
</organism>